<dbReference type="AlphaFoldDB" id="A0A0C9U4Y3"/>
<dbReference type="Pfam" id="PF23317">
    <property type="entry name" value="YVC1_C"/>
    <property type="match status" value="1"/>
</dbReference>
<dbReference type="PANTHER" id="PTHR35859">
    <property type="entry name" value="NONSELECTIVE CATION CHANNEL PROTEIN"/>
    <property type="match status" value="1"/>
</dbReference>
<dbReference type="HOGENOM" id="CLU_009570_1_0_1"/>
<evidence type="ECO:0000256" key="1">
    <source>
        <dbReference type="SAM" id="MobiDB-lite"/>
    </source>
</evidence>
<name>A0A0C9U4Y3_PAXIN</name>
<reference evidence="5 6" key="1">
    <citation type="submission" date="2014-06" db="EMBL/GenBank/DDBJ databases">
        <authorList>
            <consortium name="DOE Joint Genome Institute"/>
            <person name="Kuo A."/>
            <person name="Kohler A."/>
            <person name="Nagy L.G."/>
            <person name="Floudas D."/>
            <person name="Copeland A."/>
            <person name="Barry K.W."/>
            <person name="Cichocki N."/>
            <person name="Veneault-Fourrey C."/>
            <person name="LaButti K."/>
            <person name="Lindquist E.A."/>
            <person name="Lipzen A."/>
            <person name="Lundell T."/>
            <person name="Morin E."/>
            <person name="Murat C."/>
            <person name="Sun H."/>
            <person name="Tunlid A."/>
            <person name="Henrissat B."/>
            <person name="Grigoriev I.V."/>
            <person name="Hibbett D.S."/>
            <person name="Martin F."/>
            <person name="Nordberg H.P."/>
            <person name="Cantor M.N."/>
            <person name="Hua S.X."/>
        </authorList>
    </citation>
    <scope>NUCLEOTIDE SEQUENCE [LARGE SCALE GENOMIC DNA]</scope>
    <source>
        <strain evidence="5 6">ATCC 200175</strain>
    </source>
</reference>
<feature type="transmembrane region" description="Helical" evidence="2">
    <location>
        <begin position="363"/>
        <end position="386"/>
    </location>
</feature>
<sequence>MDFEGQLAPGQTAPTQDFLATVKVFPLIPYLKKDVISAIDTPLSWEQLTAADVNFAVVRPLANKYARLRNMAVIYACMVVRSYFLSQAATDLAHSTVMSSRATLCEIIALKLLCHFASSKVQLVAVLTTLWNPLSGAPLDVVEEVKEVIGQEDCSDSSHSQSAIEMAIATKAKAFLASILVQSVVNDMYAGRIAFSITANRSMVADNYKQRAIEMYDVRRAPFLDHYRLRVPRYSALLHFMNIMLLLMTFVVCLWTQDITHITMWEAVFLVFATAFTLQEYTASKEYGWLIYLSNVWSAFDTSFVLIFLAYVGLRIKGFSYDEADTSELAFDLLACGACILVPRLAFYAIANNVVILALRSMIYEFVFFICIAATCFSGLLLTLYLLAYDTWTIRGIAWLMVQIWFGNTYLSFGQATSFHPVLGPILMTSFAALANTLLLTILISILSNTAARIDANANQEYLFQHAIATIEGVKSDALFSYQPPFNILAFLILKPASYVLSPRALHSANVFLIRLTSFPILIVIAVYERHLASGQEMRESGRDAARSFYQSLPRQIKNMPFVEYLVGSKVTDLYDVIFEVEDSRDFNLFNESDPGDDALLSPVLPSTLPASPVSQSPSRRFVTPWDDMQTSRSPRGRKISTLSPLDETSSNATVLSLDTTTPLSRLFARPKSVARNAAVDNEPDGTLQRIQALLAECRELPVHRLKDEMKELQERQARIENLLLTLTRGLRNDAEPPRHATMS</sequence>
<feature type="transmembrane region" description="Helical" evidence="2">
    <location>
        <begin position="392"/>
        <end position="411"/>
    </location>
</feature>
<keyword evidence="2" id="KW-0812">Transmembrane</keyword>
<evidence type="ECO:0000313" key="6">
    <source>
        <dbReference type="Proteomes" id="UP000053647"/>
    </source>
</evidence>
<feature type="region of interest" description="Disordered" evidence="1">
    <location>
        <begin position="625"/>
        <end position="645"/>
    </location>
</feature>
<evidence type="ECO:0000256" key="2">
    <source>
        <dbReference type="SAM" id="Phobius"/>
    </source>
</evidence>
<feature type="transmembrane region" description="Helical" evidence="2">
    <location>
        <begin position="262"/>
        <end position="278"/>
    </location>
</feature>
<protein>
    <recommendedName>
        <fullName evidence="7">Receptor-activated Ca2+-permeable cation channel</fullName>
    </recommendedName>
</protein>
<keyword evidence="2" id="KW-1133">Transmembrane helix</keyword>
<feature type="domain" description="Calcium channel YVC1-like C-terminal transmembrane" evidence="4">
    <location>
        <begin position="245"/>
        <end position="532"/>
    </location>
</feature>
<dbReference type="EMBL" id="KN819344">
    <property type="protein sequence ID" value="KIJ14246.1"/>
    <property type="molecule type" value="Genomic_DNA"/>
</dbReference>
<keyword evidence="6" id="KW-1185">Reference proteome</keyword>
<dbReference type="OrthoDB" id="2373987at2759"/>
<feature type="transmembrane region" description="Helical" evidence="2">
    <location>
        <begin position="236"/>
        <end position="256"/>
    </location>
</feature>
<evidence type="ECO:0008006" key="7">
    <source>
        <dbReference type="Google" id="ProtNLM"/>
    </source>
</evidence>
<proteinExistence type="predicted"/>
<evidence type="ECO:0000259" key="3">
    <source>
        <dbReference type="Pfam" id="PF23190"/>
    </source>
</evidence>
<dbReference type="Proteomes" id="UP000053647">
    <property type="component" value="Unassembled WGS sequence"/>
</dbReference>
<keyword evidence="2" id="KW-0472">Membrane</keyword>
<dbReference type="Pfam" id="PF23190">
    <property type="entry name" value="LHD_TRPY1"/>
    <property type="match status" value="1"/>
</dbReference>
<dbReference type="PANTHER" id="PTHR35859:SF6">
    <property type="entry name" value="ION TRANSPORT DOMAIN-CONTAINING PROTEIN"/>
    <property type="match status" value="1"/>
</dbReference>
<evidence type="ECO:0000259" key="4">
    <source>
        <dbReference type="Pfam" id="PF23317"/>
    </source>
</evidence>
<dbReference type="InterPro" id="IPR056336">
    <property type="entry name" value="YVC1_C"/>
</dbReference>
<gene>
    <name evidence="5" type="ORF">PAXINDRAFT_100228</name>
</gene>
<dbReference type="InterPro" id="IPR052971">
    <property type="entry name" value="TRP_calcium_channel"/>
</dbReference>
<feature type="domain" description="YVC1 N-terminal linker helical" evidence="3">
    <location>
        <begin position="26"/>
        <end position="210"/>
    </location>
</feature>
<reference evidence="6" key="2">
    <citation type="submission" date="2015-01" db="EMBL/GenBank/DDBJ databases">
        <title>Evolutionary Origins and Diversification of the Mycorrhizal Mutualists.</title>
        <authorList>
            <consortium name="DOE Joint Genome Institute"/>
            <consortium name="Mycorrhizal Genomics Consortium"/>
            <person name="Kohler A."/>
            <person name="Kuo A."/>
            <person name="Nagy L.G."/>
            <person name="Floudas D."/>
            <person name="Copeland A."/>
            <person name="Barry K.W."/>
            <person name="Cichocki N."/>
            <person name="Veneault-Fourrey C."/>
            <person name="LaButti K."/>
            <person name="Lindquist E.A."/>
            <person name="Lipzen A."/>
            <person name="Lundell T."/>
            <person name="Morin E."/>
            <person name="Murat C."/>
            <person name="Riley R."/>
            <person name="Ohm R."/>
            <person name="Sun H."/>
            <person name="Tunlid A."/>
            <person name="Henrissat B."/>
            <person name="Grigoriev I.V."/>
            <person name="Hibbett D.S."/>
            <person name="Martin F."/>
        </authorList>
    </citation>
    <scope>NUCLEOTIDE SEQUENCE [LARGE SCALE GENOMIC DNA]</scope>
    <source>
        <strain evidence="6">ATCC 200175</strain>
    </source>
</reference>
<evidence type="ECO:0000313" key="5">
    <source>
        <dbReference type="EMBL" id="KIJ14246.1"/>
    </source>
</evidence>
<feature type="transmembrane region" description="Helical" evidence="2">
    <location>
        <begin position="423"/>
        <end position="447"/>
    </location>
</feature>
<feature type="transmembrane region" description="Helical" evidence="2">
    <location>
        <begin position="290"/>
        <end position="314"/>
    </location>
</feature>
<organism evidence="5 6">
    <name type="scientific">Paxillus involutus ATCC 200175</name>
    <dbReference type="NCBI Taxonomy" id="664439"/>
    <lineage>
        <taxon>Eukaryota</taxon>
        <taxon>Fungi</taxon>
        <taxon>Dikarya</taxon>
        <taxon>Basidiomycota</taxon>
        <taxon>Agaricomycotina</taxon>
        <taxon>Agaricomycetes</taxon>
        <taxon>Agaricomycetidae</taxon>
        <taxon>Boletales</taxon>
        <taxon>Paxilineae</taxon>
        <taxon>Paxillaceae</taxon>
        <taxon>Paxillus</taxon>
    </lineage>
</organism>
<feature type="transmembrane region" description="Helical" evidence="2">
    <location>
        <begin position="509"/>
        <end position="528"/>
    </location>
</feature>
<accession>A0A0C9U4Y3</accession>
<feature type="transmembrane region" description="Helical" evidence="2">
    <location>
        <begin position="329"/>
        <end position="351"/>
    </location>
</feature>
<dbReference type="InterPro" id="IPR056337">
    <property type="entry name" value="LHD_YVC1"/>
</dbReference>